<keyword evidence="2" id="KW-0732">Signal</keyword>
<evidence type="ECO:0000256" key="2">
    <source>
        <dbReference type="SAM" id="SignalP"/>
    </source>
</evidence>
<proteinExistence type="predicted"/>
<dbReference type="RefSeq" id="WP_354552775.1">
    <property type="nucleotide sequence ID" value="NZ_JBEPSM010000002.1"/>
</dbReference>
<evidence type="ECO:0000313" key="4">
    <source>
        <dbReference type="Proteomes" id="UP001549321"/>
    </source>
</evidence>
<accession>A0ABV2R2F6</accession>
<feature type="region of interest" description="Disordered" evidence="1">
    <location>
        <begin position="69"/>
        <end position="88"/>
    </location>
</feature>
<sequence>MRNFIMAAASVAFLASGAAALAAEQADGSISQVNTIKSPLSLQTGQLAQDGKPLLRLLSVQRLGISDNEADGVGTYNPTPVRDENGII</sequence>
<evidence type="ECO:0000313" key="3">
    <source>
        <dbReference type="EMBL" id="MET4635448.1"/>
    </source>
</evidence>
<comment type="caution">
    <text evidence="3">The sequence shown here is derived from an EMBL/GenBank/DDBJ whole genome shotgun (WGS) entry which is preliminary data.</text>
</comment>
<evidence type="ECO:0000256" key="1">
    <source>
        <dbReference type="SAM" id="MobiDB-lite"/>
    </source>
</evidence>
<gene>
    <name evidence="3" type="ORF">ABIE08_003394</name>
</gene>
<feature type="chain" id="PRO_5045964516" evidence="2">
    <location>
        <begin position="23"/>
        <end position="88"/>
    </location>
</feature>
<name>A0ABV2R2F6_9HYPH</name>
<reference evidence="3 4" key="1">
    <citation type="submission" date="2024-06" db="EMBL/GenBank/DDBJ databases">
        <title>Sorghum-associated microbial communities from plants grown in Nebraska, USA.</title>
        <authorList>
            <person name="Schachtman D."/>
        </authorList>
    </citation>
    <scope>NUCLEOTIDE SEQUENCE [LARGE SCALE GENOMIC DNA]</scope>
    <source>
        <strain evidence="3 4">3207</strain>
    </source>
</reference>
<feature type="signal peptide" evidence="2">
    <location>
        <begin position="1"/>
        <end position="22"/>
    </location>
</feature>
<organism evidence="3 4">
    <name type="scientific">Kaistia defluvii</name>
    <dbReference type="NCBI Taxonomy" id="410841"/>
    <lineage>
        <taxon>Bacteria</taxon>
        <taxon>Pseudomonadati</taxon>
        <taxon>Pseudomonadota</taxon>
        <taxon>Alphaproteobacteria</taxon>
        <taxon>Hyphomicrobiales</taxon>
        <taxon>Kaistiaceae</taxon>
        <taxon>Kaistia</taxon>
    </lineage>
</organism>
<protein>
    <submittedName>
        <fullName evidence="3">Opacity protein-like surface antigen</fullName>
    </submittedName>
</protein>
<dbReference type="Proteomes" id="UP001549321">
    <property type="component" value="Unassembled WGS sequence"/>
</dbReference>
<keyword evidence="4" id="KW-1185">Reference proteome</keyword>
<dbReference type="EMBL" id="JBEPSM010000002">
    <property type="protein sequence ID" value="MET4635448.1"/>
    <property type="molecule type" value="Genomic_DNA"/>
</dbReference>